<reference evidence="3 4" key="1">
    <citation type="submission" date="2020-11" db="EMBL/GenBank/DDBJ databases">
        <authorList>
            <person name="Peeters C."/>
        </authorList>
    </citation>
    <scope>NUCLEOTIDE SEQUENCE [LARGE SCALE GENOMIC DNA]</scope>
    <source>
        <strain evidence="3 4">LMG 8286</strain>
    </source>
</reference>
<dbReference type="CDD" id="cd09912">
    <property type="entry name" value="DLP_2"/>
    <property type="match status" value="1"/>
</dbReference>
<feature type="domain" description="Dynamin N-terminal" evidence="2">
    <location>
        <begin position="60"/>
        <end position="208"/>
    </location>
</feature>
<keyword evidence="1" id="KW-0175">Coiled coil</keyword>
<evidence type="ECO:0000313" key="3">
    <source>
        <dbReference type="EMBL" id="CAD7288370.1"/>
    </source>
</evidence>
<evidence type="ECO:0000313" key="4">
    <source>
        <dbReference type="Proteomes" id="UP000789359"/>
    </source>
</evidence>
<proteinExistence type="predicted"/>
<dbReference type="InterPro" id="IPR027417">
    <property type="entry name" value="P-loop_NTPase"/>
</dbReference>
<accession>A0ABN7KBJ4</accession>
<dbReference type="EMBL" id="CAJHOE010000003">
    <property type="protein sequence ID" value="CAD7288370.1"/>
    <property type="molecule type" value="Genomic_DNA"/>
</dbReference>
<dbReference type="InterPro" id="IPR051943">
    <property type="entry name" value="TRAFAC_Dynamin-like_GTPase"/>
</dbReference>
<dbReference type="InterPro" id="IPR045063">
    <property type="entry name" value="Dynamin_N"/>
</dbReference>
<keyword evidence="4" id="KW-1185">Reference proteome</keyword>
<sequence>MLKDFVDAYKREYFKLFSNDFYGQFKRFENALLEPKFHPSSELKSELKRLDAFIQDQVSIAIIGQFSSGKSTFINALLGAEILPTGATPVTAKITHIRYGTQPILRVHYKNGSQTLNDISEIANFVDQRVFNADINELCIYAPSEILKHVNFIDTPGLNSLSKDDTEATKGILNNVCAVIWLSLIDNAARASELDELRLLKDKSAICVLNQMDKLNKTEINRALSHAKTTYNNSFSAIIPLSAKQAISAILSNDQALLEHSNFNEVLKQIKINFQNDELKQNFILKKCQELTTLCASQHDEIANIHDKAAQILNKFDENLKANLQNIKGEFLPKVELAFKEIKEVAKEVSDEILSSLKPKTMTRFQSQKTLLNSKKITPLTYEVLTLDSDEIFSKLIYNDVKFTKFLRSYKREIALLEAELKKKIDELYDKLSYEFMVYKSEFENIRKSASIYSDIEFATLRTQSGQVYELYLREFELAKIAKIQKLSMFFEKLNLKVVANYENAIKITVYFFKDKIENARISHEKDPLHFALFIPSANETYERVLTSLNLYEFENEMLSQSSFLNRALAELQDQYHDICKQKLKEIKELKLRHEKLKDEFLKIEFKFGANAPK</sequence>
<protein>
    <submittedName>
        <fullName evidence="3">GTPase Era</fullName>
    </submittedName>
</protein>
<comment type="caution">
    <text evidence="3">The sequence shown here is derived from an EMBL/GenBank/DDBJ whole genome shotgun (WGS) entry which is preliminary data.</text>
</comment>
<dbReference type="PANTHER" id="PTHR43681:SF1">
    <property type="entry name" value="SARCALUMENIN"/>
    <property type="match status" value="1"/>
</dbReference>
<dbReference type="PANTHER" id="PTHR43681">
    <property type="entry name" value="TRANSMEMBRANE GTPASE FZO"/>
    <property type="match status" value="1"/>
</dbReference>
<feature type="coiled-coil region" evidence="1">
    <location>
        <begin position="580"/>
        <end position="607"/>
    </location>
</feature>
<evidence type="ECO:0000256" key="1">
    <source>
        <dbReference type="SAM" id="Coils"/>
    </source>
</evidence>
<name>A0ABN7KBJ4_9BACT</name>
<dbReference type="Proteomes" id="UP000789359">
    <property type="component" value="Unassembled WGS sequence"/>
</dbReference>
<dbReference type="Pfam" id="PF00350">
    <property type="entry name" value="Dynamin_N"/>
    <property type="match status" value="1"/>
</dbReference>
<dbReference type="SUPFAM" id="SSF52540">
    <property type="entry name" value="P-loop containing nucleoside triphosphate hydrolases"/>
    <property type="match status" value="1"/>
</dbReference>
<organism evidence="3 4">
    <name type="scientific">Campylobacter suis</name>
    <dbReference type="NCBI Taxonomy" id="2790657"/>
    <lineage>
        <taxon>Bacteria</taxon>
        <taxon>Pseudomonadati</taxon>
        <taxon>Campylobacterota</taxon>
        <taxon>Epsilonproteobacteria</taxon>
        <taxon>Campylobacterales</taxon>
        <taxon>Campylobacteraceae</taxon>
        <taxon>Campylobacter</taxon>
    </lineage>
</organism>
<evidence type="ECO:0000259" key="2">
    <source>
        <dbReference type="Pfam" id="PF00350"/>
    </source>
</evidence>
<dbReference type="RefSeq" id="WP_230057030.1">
    <property type="nucleotide sequence ID" value="NZ_CAJHOE010000003.1"/>
</dbReference>
<dbReference type="Gene3D" id="3.40.50.300">
    <property type="entry name" value="P-loop containing nucleotide triphosphate hydrolases"/>
    <property type="match status" value="1"/>
</dbReference>
<gene>
    <name evidence="3" type="primary">era_2</name>
    <name evidence="3" type="ORF">LMG8286_01272</name>
</gene>